<sequence>MKRTKKPLTRRPRAEQEHFSGRMLLYTAVMAIKNRPRFPTWTANGK</sequence>
<organism evidence="1">
    <name type="scientific">virus sp. ctPLL24</name>
    <dbReference type="NCBI Taxonomy" id="2826802"/>
    <lineage>
        <taxon>Viruses</taxon>
    </lineage>
</organism>
<protein>
    <submittedName>
        <fullName evidence="1">Uncharacterized protein</fullName>
    </submittedName>
</protein>
<reference evidence="1" key="1">
    <citation type="journal article" date="2021" name="Proc. Natl. Acad. Sci. U.S.A.">
        <title>A Catalog of Tens of Thousands of Viruses from Human Metagenomes Reveals Hidden Associations with Chronic Diseases.</title>
        <authorList>
            <person name="Tisza M.J."/>
            <person name="Buck C.B."/>
        </authorList>
    </citation>
    <scope>NUCLEOTIDE SEQUENCE</scope>
    <source>
        <strain evidence="1">CtPLL24</strain>
    </source>
</reference>
<name>A0A8S5R0U0_9VIRU</name>
<proteinExistence type="predicted"/>
<evidence type="ECO:0000313" key="1">
    <source>
        <dbReference type="EMBL" id="DAE24605.1"/>
    </source>
</evidence>
<dbReference type="EMBL" id="BK015778">
    <property type="protein sequence ID" value="DAE24605.1"/>
    <property type="molecule type" value="Genomic_DNA"/>
</dbReference>
<accession>A0A8S5R0U0</accession>